<dbReference type="OMA" id="WEIYTQA"/>
<dbReference type="PROSITE" id="PS50011">
    <property type="entry name" value="PROTEIN_KINASE_DOM"/>
    <property type="match status" value="1"/>
</dbReference>
<dbReference type="PANTHER" id="PTHR44329:SF298">
    <property type="entry name" value="MIXED LINEAGE KINASE DOMAIN-LIKE PROTEIN"/>
    <property type="match status" value="1"/>
</dbReference>
<dbReference type="SUPFAM" id="SSF56112">
    <property type="entry name" value="Protein kinase-like (PK-like)"/>
    <property type="match status" value="1"/>
</dbReference>
<evidence type="ECO:0000313" key="5">
    <source>
        <dbReference type="Proteomes" id="UP000001357"/>
    </source>
</evidence>
<dbReference type="GeneID" id="5889830"/>
<dbReference type="InParanoid" id="A9UVX8"/>
<keyword evidence="1" id="KW-0547">Nucleotide-binding</keyword>
<dbReference type="InterPro" id="IPR011009">
    <property type="entry name" value="Kinase-like_dom_sf"/>
</dbReference>
<dbReference type="InterPro" id="IPR001245">
    <property type="entry name" value="Ser-Thr/Tyr_kinase_cat_dom"/>
</dbReference>
<evidence type="ECO:0000259" key="3">
    <source>
        <dbReference type="PROSITE" id="PS50011"/>
    </source>
</evidence>
<evidence type="ECO:0000256" key="1">
    <source>
        <dbReference type="ARBA" id="ARBA00022741"/>
    </source>
</evidence>
<proteinExistence type="predicted"/>
<dbReference type="GO" id="GO:0005524">
    <property type="term" value="F:ATP binding"/>
    <property type="evidence" value="ECO:0007669"/>
    <property type="project" value="UniProtKB-KW"/>
</dbReference>
<keyword evidence="5" id="KW-1185">Reference proteome</keyword>
<dbReference type="eggNOG" id="KOG0192">
    <property type="taxonomic scope" value="Eukaryota"/>
</dbReference>
<dbReference type="InterPro" id="IPR051681">
    <property type="entry name" value="Ser/Thr_Kinases-Pseudokinases"/>
</dbReference>
<dbReference type="InterPro" id="IPR000719">
    <property type="entry name" value="Prot_kinase_dom"/>
</dbReference>
<evidence type="ECO:0000313" key="4">
    <source>
        <dbReference type="EMBL" id="EDQ90666.1"/>
    </source>
</evidence>
<keyword evidence="2" id="KW-0067">ATP-binding</keyword>
<sequence>MALTAGVGTPQYMSPEVLRGEQYGFAADCWSYGVLLWEIYTQARPDLWEQHARQPRGPLLSSLLKLLDEGLRLPTDATWPSWLSTMVEACLEQRPESRPSFITLEAQLRARVEEGQRMALANEHEEDDSSV</sequence>
<dbReference type="AlphaFoldDB" id="A9UVX8"/>
<dbReference type="PANTHER" id="PTHR44329">
    <property type="entry name" value="SERINE/THREONINE-PROTEIN KINASE TNNI3K-RELATED"/>
    <property type="match status" value="1"/>
</dbReference>
<dbReference type="Pfam" id="PF07714">
    <property type="entry name" value="PK_Tyr_Ser-Thr"/>
    <property type="match status" value="1"/>
</dbReference>
<dbReference type="Proteomes" id="UP000001357">
    <property type="component" value="Unassembled WGS sequence"/>
</dbReference>
<evidence type="ECO:0000256" key="2">
    <source>
        <dbReference type="ARBA" id="ARBA00022840"/>
    </source>
</evidence>
<protein>
    <recommendedName>
        <fullName evidence="3">Protein kinase domain-containing protein</fullName>
    </recommendedName>
</protein>
<organism evidence="4 5">
    <name type="scientific">Monosiga brevicollis</name>
    <name type="common">Choanoflagellate</name>
    <dbReference type="NCBI Taxonomy" id="81824"/>
    <lineage>
        <taxon>Eukaryota</taxon>
        <taxon>Choanoflagellata</taxon>
        <taxon>Craspedida</taxon>
        <taxon>Salpingoecidae</taxon>
        <taxon>Monosiga</taxon>
    </lineage>
</organism>
<dbReference type="Gene3D" id="1.10.510.10">
    <property type="entry name" value="Transferase(Phosphotransferase) domain 1"/>
    <property type="match status" value="1"/>
</dbReference>
<accession>A9UVX8</accession>
<feature type="domain" description="Protein kinase" evidence="3">
    <location>
        <begin position="1"/>
        <end position="112"/>
    </location>
</feature>
<dbReference type="STRING" id="81824.A9UVX8"/>
<name>A9UVX8_MONBE</name>
<dbReference type="RefSeq" id="XP_001744717.1">
    <property type="nucleotide sequence ID" value="XM_001744665.1"/>
</dbReference>
<gene>
    <name evidence="4" type="ORF">MONBRDRAFT_16016</name>
</gene>
<dbReference type="KEGG" id="mbr:MONBRDRAFT_16016"/>
<reference evidence="4 5" key="1">
    <citation type="journal article" date="2008" name="Nature">
        <title>The genome of the choanoflagellate Monosiga brevicollis and the origin of metazoans.</title>
        <authorList>
            <consortium name="JGI Sequencing"/>
            <person name="King N."/>
            <person name="Westbrook M.J."/>
            <person name="Young S.L."/>
            <person name="Kuo A."/>
            <person name="Abedin M."/>
            <person name="Chapman J."/>
            <person name="Fairclough S."/>
            <person name="Hellsten U."/>
            <person name="Isogai Y."/>
            <person name="Letunic I."/>
            <person name="Marr M."/>
            <person name="Pincus D."/>
            <person name="Putnam N."/>
            <person name="Rokas A."/>
            <person name="Wright K.J."/>
            <person name="Zuzow R."/>
            <person name="Dirks W."/>
            <person name="Good M."/>
            <person name="Goodstein D."/>
            <person name="Lemons D."/>
            <person name="Li W."/>
            <person name="Lyons J.B."/>
            <person name="Morris A."/>
            <person name="Nichols S."/>
            <person name="Richter D.J."/>
            <person name="Salamov A."/>
            <person name="Bork P."/>
            <person name="Lim W.A."/>
            <person name="Manning G."/>
            <person name="Miller W.T."/>
            <person name="McGinnis W."/>
            <person name="Shapiro H."/>
            <person name="Tjian R."/>
            <person name="Grigoriev I.V."/>
            <person name="Rokhsar D."/>
        </authorList>
    </citation>
    <scope>NUCLEOTIDE SEQUENCE [LARGE SCALE GENOMIC DNA]</scope>
    <source>
        <strain evidence="5">MX1 / ATCC 50154</strain>
    </source>
</reference>
<dbReference type="GO" id="GO:0004672">
    <property type="term" value="F:protein kinase activity"/>
    <property type="evidence" value="ECO:0007669"/>
    <property type="project" value="InterPro"/>
</dbReference>
<dbReference type="EMBL" id="CH991547">
    <property type="protein sequence ID" value="EDQ90666.1"/>
    <property type="molecule type" value="Genomic_DNA"/>
</dbReference>